<dbReference type="Proteomes" id="UP001345219">
    <property type="component" value="Chromosome 19"/>
</dbReference>
<reference evidence="3 4" key="1">
    <citation type="journal article" date="2023" name="Hortic Res">
        <title>Pangenome of water caltrop reveals structural variations and asymmetric subgenome divergence after allopolyploidization.</title>
        <authorList>
            <person name="Zhang X."/>
            <person name="Chen Y."/>
            <person name="Wang L."/>
            <person name="Yuan Y."/>
            <person name="Fang M."/>
            <person name="Shi L."/>
            <person name="Lu R."/>
            <person name="Comes H.P."/>
            <person name="Ma Y."/>
            <person name="Chen Y."/>
            <person name="Huang G."/>
            <person name="Zhou Y."/>
            <person name="Zheng Z."/>
            <person name="Qiu Y."/>
        </authorList>
    </citation>
    <scope>NUCLEOTIDE SEQUENCE [LARGE SCALE GENOMIC DNA]</scope>
    <source>
        <tissue evidence="3">Roots</tissue>
    </source>
</reference>
<evidence type="ECO:0000313" key="3">
    <source>
        <dbReference type="EMBL" id="KAK4741906.1"/>
    </source>
</evidence>
<dbReference type="PANTHER" id="PTHR33270">
    <property type="entry name" value="BNAC05G50380D PROTEIN"/>
    <property type="match status" value="1"/>
</dbReference>
<protein>
    <recommendedName>
        <fullName evidence="2">DUF7054 domain-containing protein</fullName>
    </recommendedName>
</protein>
<dbReference type="InterPro" id="IPR040358">
    <property type="entry name" value="At4g22758-like"/>
</dbReference>
<evidence type="ECO:0000259" key="2">
    <source>
        <dbReference type="Pfam" id="PF23156"/>
    </source>
</evidence>
<feature type="domain" description="DUF7054" evidence="2">
    <location>
        <begin position="74"/>
        <end position="157"/>
    </location>
</feature>
<dbReference type="InterPro" id="IPR055482">
    <property type="entry name" value="DUF7054"/>
</dbReference>
<proteinExistence type="predicted"/>
<evidence type="ECO:0000256" key="1">
    <source>
        <dbReference type="SAM" id="MobiDB-lite"/>
    </source>
</evidence>
<dbReference type="AlphaFoldDB" id="A0AAN7J9H2"/>
<comment type="caution">
    <text evidence="3">The sequence shown here is derived from an EMBL/GenBank/DDBJ whole genome shotgun (WGS) entry which is preliminary data.</text>
</comment>
<feature type="region of interest" description="Disordered" evidence="1">
    <location>
        <begin position="1"/>
        <end position="48"/>
    </location>
</feature>
<gene>
    <name evidence="3" type="ORF">SAY87_025494</name>
</gene>
<accession>A0AAN7J9H2</accession>
<keyword evidence="4" id="KW-1185">Reference proteome</keyword>
<dbReference type="EMBL" id="JAXIOK010000024">
    <property type="protein sequence ID" value="KAK4741906.1"/>
    <property type="molecule type" value="Genomic_DNA"/>
</dbReference>
<name>A0AAN7J9H2_9MYRT</name>
<sequence length="215" mass="23795">MPNSKIHRRGVEAGKDQSRRGRLTEKASSYHGKSMMDTEAAKQLRRPKTVSDLRSTAFSIQSSSAGTKEERPRLTKLLLNVTVQGSVGPVQAVITSDSTVGDLIAKTVQQYLREGRRPVLPTVDPAGFDLHYSQFSLESIRRDAELITLGSRNFFLYHRRPPVANTEVAAAVAGPGSPCSKEAIKTGFNWLKFMDFSRERRGDSILPRVILIANL</sequence>
<evidence type="ECO:0000313" key="4">
    <source>
        <dbReference type="Proteomes" id="UP001345219"/>
    </source>
</evidence>
<organism evidence="3 4">
    <name type="scientific">Trapa incisa</name>
    <dbReference type="NCBI Taxonomy" id="236973"/>
    <lineage>
        <taxon>Eukaryota</taxon>
        <taxon>Viridiplantae</taxon>
        <taxon>Streptophyta</taxon>
        <taxon>Embryophyta</taxon>
        <taxon>Tracheophyta</taxon>
        <taxon>Spermatophyta</taxon>
        <taxon>Magnoliopsida</taxon>
        <taxon>eudicotyledons</taxon>
        <taxon>Gunneridae</taxon>
        <taxon>Pentapetalae</taxon>
        <taxon>rosids</taxon>
        <taxon>malvids</taxon>
        <taxon>Myrtales</taxon>
        <taxon>Lythraceae</taxon>
        <taxon>Trapa</taxon>
    </lineage>
</organism>
<dbReference type="PANTHER" id="PTHR33270:SF24">
    <property type="entry name" value="EXPRESSED PROTEIN"/>
    <property type="match status" value="1"/>
</dbReference>
<dbReference type="Pfam" id="PF23156">
    <property type="entry name" value="DUF7054"/>
    <property type="match status" value="1"/>
</dbReference>
<feature type="compositionally biased region" description="Basic and acidic residues" evidence="1">
    <location>
        <begin position="9"/>
        <end position="25"/>
    </location>
</feature>